<keyword evidence="2" id="KW-1185">Reference proteome</keyword>
<gene>
    <name evidence="1" type="ORF">MAXJ12_35686</name>
</gene>
<dbReference type="EMBL" id="AHAM01000336">
    <property type="protein sequence ID" value="EHK52380.1"/>
    <property type="molecule type" value="Genomic_DNA"/>
</dbReference>
<dbReference type="Proteomes" id="UP000003250">
    <property type="component" value="Unassembled WGS sequence"/>
</dbReference>
<evidence type="ECO:0000313" key="2">
    <source>
        <dbReference type="Proteomes" id="UP000003250"/>
    </source>
</evidence>
<dbReference type="OrthoDB" id="8116274at2"/>
<accession>H0I3S2</accession>
<dbReference type="RefSeq" id="WP_008840679.1">
    <property type="nucleotide sequence ID" value="NZ_AHAM01000336.1"/>
</dbReference>
<proteinExistence type="predicted"/>
<name>H0I3S2_9HYPH</name>
<sequence>MMTKLERAIQEAEQLPSEMREQLGEKLLHYIHKYLALRDDLDVGLRELDAGEGRDGKDVFAALKSRYDA</sequence>
<dbReference type="PATRIC" id="fig|1107882.3.peg.6875"/>
<dbReference type="AlphaFoldDB" id="H0I3S2"/>
<organism evidence="1 2">
    <name type="scientific">Mesorhizobium alhagi CCNWXJ12-2</name>
    <dbReference type="NCBI Taxonomy" id="1107882"/>
    <lineage>
        <taxon>Bacteria</taxon>
        <taxon>Pseudomonadati</taxon>
        <taxon>Pseudomonadota</taxon>
        <taxon>Alphaproteobacteria</taxon>
        <taxon>Hyphomicrobiales</taxon>
        <taxon>Phyllobacteriaceae</taxon>
        <taxon>Allomesorhizobium</taxon>
    </lineage>
</organism>
<evidence type="ECO:0000313" key="1">
    <source>
        <dbReference type="EMBL" id="EHK52380.1"/>
    </source>
</evidence>
<protein>
    <submittedName>
        <fullName evidence="1">Uncharacterized protein</fullName>
    </submittedName>
</protein>
<reference evidence="1 2" key="1">
    <citation type="journal article" date="2012" name="J. Bacteriol.">
        <title>Draft Genome Sequence of Mesorhizobium alhagi CCNWXJ12-2T, a Novel Salt-Resistant Species Isolated from the Desert of Northwestern China.</title>
        <authorList>
            <person name="Zhou M."/>
            <person name="Chen W."/>
            <person name="Chen H."/>
            <person name="Wei G."/>
        </authorList>
    </citation>
    <scope>NUCLEOTIDE SEQUENCE [LARGE SCALE GENOMIC DNA]</scope>
    <source>
        <strain evidence="1 2">CCNWXJ12-2</strain>
    </source>
</reference>